<gene>
    <name evidence="1" type="ORF">OHK93_002669</name>
</gene>
<comment type="caution">
    <text evidence="1">The sequence shown here is derived from an EMBL/GenBank/DDBJ whole genome shotgun (WGS) entry which is preliminary data.</text>
</comment>
<organism evidence="1 2">
    <name type="scientific">Ramalina farinacea</name>
    <dbReference type="NCBI Taxonomy" id="258253"/>
    <lineage>
        <taxon>Eukaryota</taxon>
        <taxon>Fungi</taxon>
        <taxon>Dikarya</taxon>
        <taxon>Ascomycota</taxon>
        <taxon>Pezizomycotina</taxon>
        <taxon>Lecanoromycetes</taxon>
        <taxon>OSLEUM clade</taxon>
        <taxon>Lecanoromycetidae</taxon>
        <taxon>Lecanorales</taxon>
        <taxon>Lecanorineae</taxon>
        <taxon>Ramalinaceae</taxon>
        <taxon>Ramalina</taxon>
    </lineage>
</organism>
<proteinExistence type="predicted"/>
<dbReference type="AlphaFoldDB" id="A0AA43TYZ6"/>
<sequence>MTISHQKQDLRDIKVNTENALEVPLSKASRRYHALMCQKSIWAWACHHHLQIIVKCLESAARGPCNGPITHNITQPTYDACYLCRLHHVHWKLKVHFKHIDWAIFRGPWALPNMGTPFLENNLDMDDIPQLSDLDNDEESSDPIFCAKALQLWKDEKNAKRTLSYKGRYGELEEFRTDAQRQRFEDGLWPLDPVEPNQYMEYNHVGPPPCRTEME</sequence>
<dbReference type="Proteomes" id="UP001161017">
    <property type="component" value="Unassembled WGS sequence"/>
</dbReference>
<evidence type="ECO:0000313" key="1">
    <source>
        <dbReference type="EMBL" id="MDI1491460.1"/>
    </source>
</evidence>
<accession>A0AA43TYZ6</accession>
<evidence type="ECO:0000313" key="2">
    <source>
        <dbReference type="Proteomes" id="UP001161017"/>
    </source>
</evidence>
<protein>
    <submittedName>
        <fullName evidence="1">Uncharacterized protein</fullName>
    </submittedName>
</protein>
<name>A0AA43TYZ6_9LECA</name>
<keyword evidence="2" id="KW-1185">Reference proteome</keyword>
<dbReference type="EMBL" id="JAPUFD010000014">
    <property type="protein sequence ID" value="MDI1491460.1"/>
    <property type="molecule type" value="Genomic_DNA"/>
</dbReference>
<reference evidence="1" key="1">
    <citation type="journal article" date="2023" name="Genome Biol. Evol.">
        <title>First Whole Genome Sequence and Flow Cytometry Genome Size Data for the Lichen-Forming Fungus Ramalina farinacea (Ascomycota).</title>
        <authorList>
            <person name="Llewellyn T."/>
            <person name="Mian S."/>
            <person name="Hill R."/>
            <person name="Leitch I.J."/>
            <person name="Gaya E."/>
        </authorList>
    </citation>
    <scope>NUCLEOTIDE SEQUENCE</scope>
    <source>
        <strain evidence="1">LIQ254RAFAR</strain>
    </source>
</reference>